<dbReference type="AlphaFoldDB" id="A0AAN6TX79"/>
<dbReference type="EMBL" id="MU853232">
    <property type="protein sequence ID" value="KAK4121751.1"/>
    <property type="molecule type" value="Genomic_DNA"/>
</dbReference>
<name>A0AAN6TX79_9PEZI</name>
<accession>A0AAN6TX79</accession>
<organism evidence="1 2">
    <name type="scientific">Parathielavia appendiculata</name>
    <dbReference type="NCBI Taxonomy" id="2587402"/>
    <lineage>
        <taxon>Eukaryota</taxon>
        <taxon>Fungi</taxon>
        <taxon>Dikarya</taxon>
        <taxon>Ascomycota</taxon>
        <taxon>Pezizomycotina</taxon>
        <taxon>Sordariomycetes</taxon>
        <taxon>Sordariomycetidae</taxon>
        <taxon>Sordariales</taxon>
        <taxon>Chaetomiaceae</taxon>
        <taxon>Parathielavia</taxon>
    </lineage>
</organism>
<evidence type="ECO:0008006" key="3">
    <source>
        <dbReference type="Google" id="ProtNLM"/>
    </source>
</evidence>
<reference evidence="1" key="1">
    <citation type="journal article" date="2023" name="Mol. Phylogenet. Evol.">
        <title>Genome-scale phylogeny and comparative genomics of the fungal order Sordariales.</title>
        <authorList>
            <person name="Hensen N."/>
            <person name="Bonometti L."/>
            <person name="Westerberg I."/>
            <person name="Brannstrom I.O."/>
            <person name="Guillou S."/>
            <person name="Cros-Aarteil S."/>
            <person name="Calhoun S."/>
            <person name="Haridas S."/>
            <person name="Kuo A."/>
            <person name="Mondo S."/>
            <person name="Pangilinan J."/>
            <person name="Riley R."/>
            <person name="LaButti K."/>
            <person name="Andreopoulos B."/>
            <person name="Lipzen A."/>
            <person name="Chen C."/>
            <person name="Yan M."/>
            <person name="Daum C."/>
            <person name="Ng V."/>
            <person name="Clum A."/>
            <person name="Steindorff A."/>
            <person name="Ohm R.A."/>
            <person name="Martin F."/>
            <person name="Silar P."/>
            <person name="Natvig D.O."/>
            <person name="Lalanne C."/>
            <person name="Gautier V."/>
            <person name="Ament-Velasquez S.L."/>
            <person name="Kruys A."/>
            <person name="Hutchinson M.I."/>
            <person name="Powell A.J."/>
            <person name="Barry K."/>
            <person name="Miller A.N."/>
            <person name="Grigoriev I.V."/>
            <person name="Debuchy R."/>
            <person name="Gladieux P."/>
            <person name="Hiltunen Thoren M."/>
            <person name="Johannesson H."/>
        </authorList>
    </citation>
    <scope>NUCLEOTIDE SEQUENCE</scope>
    <source>
        <strain evidence="1">CBS 731.68</strain>
    </source>
</reference>
<evidence type="ECO:0000313" key="1">
    <source>
        <dbReference type="EMBL" id="KAK4121751.1"/>
    </source>
</evidence>
<feature type="non-terminal residue" evidence="1">
    <location>
        <position position="299"/>
    </location>
</feature>
<dbReference type="GeneID" id="87825994"/>
<dbReference type="Proteomes" id="UP001302602">
    <property type="component" value="Unassembled WGS sequence"/>
</dbReference>
<sequence>MPPSLLETIPLELLARVCEYIGLSHRPSLLSFALASKHCHSVAKRLFFHTIRFSANSGRQLELDVGECISILERNTSFSDVRILLITSRGRDKNDGALSLARGGTRSWSLGLPLSLSEIVDGDKDRLQGLERRSALVPNVYHATSPHIAILTDTAWQSLASLVQRLQGLRDVLYAVPSQLPPCLLHALLQYQPRCRLRVYTFRLRSLHLSETDPEELALLTAPCLYGIWVWYTDGYDDYDQPDYHAEAVYSMVKGLAPNLKEVQMFKGRFDYESYEYAGNPLPPRPPWKGFTNVGEDLT</sequence>
<proteinExistence type="predicted"/>
<keyword evidence="2" id="KW-1185">Reference proteome</keyword>
<gene>
    <name evidence="1" type="ORF">N657DRAFT_576971</name>
</gene>
<evidence type="ECO:0000313" key="2">
    <source>
        <dbReference type="Proteomes" id="UP001302602"/>
    </source>
</evidence>
<reference evidence="1" key="2">
    <citation type="submission" date="2023-05" db="EMBL/GenBank/DDBJ databases">
        <authorList>
            <consortium name="Lawrence Berkeley National Laboratory"/>
            <person name="Steindorff A."/>
            <person name="Hensen N."/>
            <person name="Bonometti L."/>
            <person name="Westerberg I."/>
            <person name="Brannstrom I.O."/>
            <person name="Guillou S."/>
            <person name="Cros-Aarteil S."/>
            <person name="Calhoun S."/>
            <person name="Haridas S."/>
            <person name="Kuo A."/>
            <person name="Mondo S."/>
            <person name="Pangilinan J."/>
            <person name="Riley R."/>
            <person name="Labutti K."/>
            <person name="Andreopoulos B."/>
            <person name="Lipzen A."/>
            <person name="Chen C."/>
            <person name="Yanf M."/>
            <person name="Daum C."/>
            <person name="Ng V."/>
            <person name="Clum A."/>
            <person name="Ohm R."/>
            <person name="Martin F."/>
            <person name="Silar P."/>
            <person name="Natvig D."/>
            <person name="Lalanne C."/>
            <person name="Gautier V."/>
            <person name="Ament-Velasquez S.L."/>
            <person name="Kruys A."/>
            <person name="Hutchinson M.I."/>
            <person name="Powell A.J."/>
            <person name="Barry K."/>
            <person name="Miller A.N."/>
            <person name="Grigoriev I.V."/>
            <person name="Debuchy R."/>
            <person name="Gladieux P."/>
            <person name="Thoren M.H."/>
            <person name="Johannesson H."/>
        </authorList>
    </citation>
    <scope>NUCLEOTIDE SEQUENCE</scope>
    <source>
        <strain evidence="1">CBS 731.68</strain>
    </source>
</reference>
<comment type="caution">
    <text evidence="1">The sequence shown here is derived from an EMBL/GenBank/DDBJ whole genome shotgun (WGS) entry which is preliminary data.</text>
</comment>
<dbReference type="RefSeq" id="XP_062645522.1">
    <property type="nucleotide sequence ID" value="XM_062789224.1"/>
</dbReference>
<protein>
    <recommendedName>
        <fullName evidence="3">F-box domain-containing protein</fullName>
    </recommendedName>
</protein>